<dbReference type="RefSeq" id="WP_284229675.1">
    <property type="nucleotide sequence ID" value="NZ_BSUL01000001.1"/>
</dbReference>
<comment type="caution">
    <text evidence="1">The sequence shown here is derived from an EMBL/GenBank/DDBJ whole genome shotgun (WGS) entry which is preliminary data.</text>
</comment>
<dbReference type="AlphaFoldDB" id="A0AA37UQY9"/>
<accession>A0AA37UQY9</accession>
<dbReference type="EMBL" id="BSUL01000001">
    <property type="protein sequence ID" value="GMA27232.1"/>
    <property type="molecule type" value="Genomic_DNA"/>
</dbReference>
<evidence type="ECO:0000313" key="2">
    <source>
        <dbReference type="Proteomes" id="UP001157160"/>
    </source>
</evidence>
<reference evidence="1 2" key="1">
    <citation type="journal article" date="2014" name="Int. J. Syst. Evol. Microbiol.">
        <title>Complete genome sequence of Corynebacterium casei LMG S-19264T (=DSM 44701T), isolated from a smear-ripened cheese.</title>
        <authorList>
            <consortium name="US DOE Joint Genome Institute (JGI-PGF)"/>
            <person name="Walter F."/>
            <person name="Albersmeier A."/>
            <person name="Kalinowski J."/>
            <person name="Ruckert C."/>
        </authorList>
    </citation>
    <scope>NUCLEOTIDE SEQUENCE [LARGE SCALE GENOMIC DNA]</scope>
    <source>
        <strain evidence="1 2">NBRC 112289</strain>
    </source>
</reference>
<name>A0AA37UQY9_9MICO</name>
<keyword evidence="2" id="KW-1185">Reference proteome</keyword>
<proteinExistence type="predicted"/>
<protein>
    <submittedName>
        <fullName evidence="1">Uncharacterized protein</fullName>
    </submittedName>
</protein>
<gene>
    <name evidence="1" type="ORF">GCM10025874_04850</name>
</gene>
<sequence length="82" mass="8276">MRSWSSPHPQGAVAGISSVQAAAGPGGRGEALLRSTIVLFPDGAAQAVRLVLDAHPVASPALRDPLAAAKRLATSLRAVLEA</sequence>
<organism evidence="1 2">
    <name type="scientific">Arenivirga flava</name>
    <dbReference type="NCBI Taxonomy" id="1930060"/>
    <lineage>
        <taxon>Bacteria</taxon>
        <taxon>Bacillati</taxon>
        <taxon>Actinomycetota</taxon>
        <taxon>Actinomycetes</taxon>
        <taxon>Micrococcales</taxon>
        <taxon>Microbacteriaceae</taxon>
        <taxon>Arenivirga</taxon>
    </lineage>
</organism>
<dbReference type="Proteomes" id="UP001157160">
    <property type="component" value="Unassembled WGS sequence"/>
</dbReference>
<evidence type="ECO:0000313" key="1">
    <source>
        <dbReference type="EMBL" id="GMA27232.1"/>
    </source>
</evidence>